<feature type="domain" description="Mur ligase N-terminal catalytic" evidence="15">
    <location>
        <begin position="14"/>
        <end position="110"/>
    </location>
</feature>
<keyword evidence="8 14" id="KW-0067">ATP-binding</keyword>
<dbReference type="Proteomes" id="UP000309550">
    <property type="component" value="Unassembled WGS sequence"/>
</dbReference>
<evidence type="ECO:0000313" key="18">
    <source>
        <dbReference type="EMBL" id="TMM55018.1"/>
    </source>
</evidence>
<evidence type="ECO:0000256" key="14">
    <source>
        <dbReference type="HAMAP-Rule" id="MF_00046"/>
    </source>
</evidence>
<evidence type="ECO:0000256" key="9">
    <source>
        <dbReference type="ARBA" id="ARBA00022960"/>
    </source>
</evidence>
<evidence type="ECO:0000313" key="19">
    <source>
        <dbReference type="Proteomes" id="UP000309550"/>
    </source>
</evidence>
<dbReference type="UniPathway" id="UPA00219"/>
<evidence type="ECO:0000256" key="2">
    <source>
        <dbReference type="ARBA" id="ARBA00004752"/>
    </source>
</evidence>
<dbReference type="RefSeq" id="WP_138661188.1">
    <property type="nucleotide sequence ID" value="NZ_VANS01000001.1"/>
</dbReference>
<evidence type="ECO:0000256" key="6">
    <source>
        <dbReference type="ARBA" id="ARBA00022618"/>
    </source>
</evidence>
<proteinExistence type="inferred from homology"/>
<sequence>MNAATKLPGDVGPIHFVGIGGIGMSGIAEVLLNHGYTVQGSDLKTSKITDRLVELGAHIFEGQRAENIEDAEVVVISSAIKPGNPELDAARLRGLPIVRRAEMLAELMRLKSNIAVAGTHGKTTTTTMVAALLDHGDYDPTVVNGGIIHAYGSNARVGEGEWMVVEADESDGTFNRLPATIAIVTNIDPEHMEHWGDFDRLRQGFMDFVSNIPFYGLAVCCTDHPEVQSLVGKITDRRVMTYGFNAQADVRAVNLHYKAGVAHFDVALQAEGTVIEGCSLPMPGDHNVSNALSAVAVARHLGMKREEIRAALAGFGGVNRRFTRVGEVDGVTIIDDYGHHPVEITAVLKAARQATEGRVIAVHQPHRYSRLSTLFDDFCACFNDADVVGIADIYAAGEDPIPGASRDDLVAGLIRHGHRHARAVTSEDDLIRLVREQARPGDMVVCLGAGTISAWANALPEKLEALKGAAA</sequence>
<dbReference type="GO" id="GO:0005524">
    <property type="term" value="F:ATP binding"/>
    <property type="evidence" value="ECO:0007669"/>
    <property type="project" value="UniProtKB-UniRule"/>
</dbReference>
<accession>A0A5S3PKQ9</accession>
<evidence type="ECO:0000259" key="15">
    <source>
        <dbReference type="Pfam" id="PF01225"/>
    </source>
</evidence>
<evidence type="ECO:0000256" key="3">
    <source>
        <dbReference type="ARBA" id="ARBA00012211"/>
    </source>
</evidence>
<dbReference type="InterPro" id="IPR050061">
    <property type="entry name" value="MurCDEF_pg_biosynth"/>
</dbReference>
<name>A0A5S3PKQ9_9RHOB</name>
<dbReference type="Gene3D" id="3.90.190.20">
    <property type="entry name" value="Mur ligase, C-terminal domain"/>
    <property type="match status" value="1"/>
</dbReference>
<dbReference type="Pfam" id="PF08245">
    <property type="entry name" value="Mur_ligase_M"/>
    <property type="match status" value="1"/>
</dbReference>
<feature type="binding site" evidence="14">
    <location>
        <begin position="118"/>
        <end position="124"/>
    </location>
    <ligand>
        <name>ATP</name>
        <dbReference type="ChEBI" id="CHEBI:30616"/>
    </ligand>
</feature>
<evidence type="ECO:0000256" key="5">
    <source>
        <dbReference type="ARBA" id="ARBA00022598"/>
    </source>
</evidence>
<comment type="catalytic activity">
    <reaction evidence="13 14">
        <text>UDP-N-acetyl-alpha-D-muramate + L-alanine + ATP = UDP-N-acetyl-alpha-D-muramoyl-L-alanine + ADP + phosphate + H(+)</text>
        <dbReference type="Rhea" id="RHEA:23372"/>
        <dbReference type="ChEBI" id="CHEBI:15378"/>
        <dbReference type="ChEBI" id="CHEBI:30616"/>
        <dbReference type="ChEBI" id="CHEBI:43474"/>
        <dbReference type="ChEBI" id="CHEBI:57972"/>
        <dbReference type="ChEBI" id="CHEBI:70757"/>
        <dbReference type="ChEBI" id="CHEBI:83898"/>
        <dbReference type="ChEBI" id="CHEBI:456216"/>
        <dbReference type="EC" id="6.3.2.8"/>
    </reaction>
</comment>
<keyword evidence="19" id="KW-1185">Reference proteome</keyword>
<evidence type="ECO:0000259" key="17">
    <source>
        <dbReference type="Pfam" id="PF08245"/>
    </source>
</evidence>
<evidence type="ECO:0000256" key="8">
    <source>
        <dbReference type="ARBA" id="ARBA00022840"/>
    </source>
</evidence>
<dbReference type="InterPro" id="IPR000713">
    <property type="entry name" value="Mur_ligase_N"/>
</dbReference>
<reference evidence="18 19" key="1">
    <citation type="submission" date="2019-05" db="EMBL/GenBank/DDBJ databases">
        <title>Sulfitobacter sabulilitoris sp. nov., isolated from a marine sand.</title>
        <authorList>
            <person name="Yoon J.-H."/>
        </authorList>
    </citation>
    <scope>NUCLEOTIDE SEQUENCE [LARGE SCALE GENOMIC DNA]</scope>
    <source>
        <strain evidence="18 19">HSMS-29</strain>
    </source>
</reference>
<comment type="function">
    <text evidence="14">Cell wall formation.</text>
</comment>
<dbReference type="OrthoDB" id="9804126at2"/>
<keyword evidence="5 14" id="KW-0436">Ligase</keyword>
<evidence type="ECO:0000256" key="4">
    <source>
        <dbReference type="ARBA" id="ARBA00022490"/>
    </source>
</evidence>
<keyword evidence="7 14" id="KW-0547">Nucleotide-binding</keyword>
<dbReference type="PANTHER" id="PTHR43445:SF3">
    <property type="entry name" value="UDP-N-ACETYLMURAMATE--L-ALANINE LIGASE"/>
    <property type="match status" value="1"/>
</dbReference>
<dbReference type="Gene3D" id="3.40.50.720">
    <property type="entry name" value="NAD(P)-binding Rossmann-like Domain"/>
    <property type="match status" value="1"/>
</dbReference>
<dbReference type="NCBIfam" id="TIGR01082">
    <property type="entry name" value="murC"/>
    <property type="match status" value="1"/>
</dbReference>
<gene>
    <name evidence="14" type="primary">murC</name>
    <name evidence="18" type="ORF">FDT80_05445</name>
</gene>
<dbReference type="InterPro" id="IPR036565">
    <property type="entry name" value="Mur-like_cat_sf"/>
</dbReference>
<dbReference type="Pfam" id="PF02875">
    <property type="entry name" value="Mur_ligase_C"/>
    <property type="match status" value="1"/>
</dbReference>
<keyword evidence="9 14" id="KW-0133">Cell shape</keyword>
<evidence type="ECO:0000256" key="12">
    <source>
        <dbReference type="ARBA" id="ARBA00023316"/>
    </source>
</evidence>
<dbReference type="InterPro" id="IPR036615">
    <property type="entry name" value="Mur_ligase_C_dom_sf"/>
</dbReference>
<dbReference type="HAMAP" id="MF_00046">
    <property type="entry name" value="MurC"/>
    <property type="match status" value="1"/>
</dbReference>
<organism evidence="18 19">
    <name type="scientific">Sulfitobacter sabulilitoris</name>
    <dbReference type="NCBI Taxonomy" id="2562655"/>
    <lineage>
        <taxon>Bacteria</taxon>
        <taxon>Pseudomonadati</taxon>
        <taxon>Pseudomonadota</taxon>
        <taxon>Alphaproteobacteria</taxon>
        <taxon>Rhodobacterales</taxon>
        <taxon>Roseobacteraceae</taxon>
        <taxon>Sulfitobacter</taxon>
    </lineage>
</organism>
<dbReference type="GO" id="GO:0051301">
    <property type="term" value="P:cell division"/>
    <property type="evidence" value="ECO:0007669"/>
    <property type="project" value="UniProtKB-KW"/>
</dbReference>
<dbReference type="PANTHER" id="PTHR43445">
    <property type="entry name" value="UDP-N-ACETYLMURAMATE--L-ALANINE LIGASE-RELATED"/>
    <property type="match status" value="1"/>
</dbReference>
<dbReference type="GO" id="GO:0008360">
    <property type="term" value="P:regulation of cell shape"/>
    <property type="evidence" value="ECO:0007669"/>
    <property type="project" value="UniProtKB-KW"/>
</dbReference>
<comment type="subcellular location">
    <subcellularLocation>
        <location evidence="1 14">Cytoplasm</location>
    </subcellularLocation>
</comment>
<evidence type="ECO:0000256" key="11">
    <source>
        <dbReference type="ARBA" id="ARBA00023306"/>
    </source>
</evidence>
<dbReference type="EMBL" id="VANS01000001">
    <property type="protein sequence ID" value="TMM55018.1"/>
    <property type="molecule type" value="Genomic_DNA"/>
</dbReference>
<evidence type="ECO:0000256" key="7">
    <source>
        <dbReference type="ARBA" id="ARBA00022741"/>
    </source>
</evidence>
<dbReference type="GO" id="GO:0009252">
    <property type="term" value="P:peptidoglycan biosynthetic process"/>
    <property type="evidence" value="ECO:0007669"/>
    <property type="project" value="UniProtKB-UniRule"/>
</dbReference>
<dbReference type="SUPFAM" id="SSF53244">
    <property type="entry name" value="MurD-like peptide ligases, peptide-binding domain"/>
    <property type="match status" value="1"/>
</dbReference>
<feature type="domain" description="Mur ligase C-terminal" evidence="16">
    <location>
        <begin position="320"/>
        <end position="450"/>
    </location>
</feature>
<dbReference type="Gene3D" id="3.40.1190.10">
    <property type="entry name" value="Mur-like, catalytic domain"/>
    <property type="match status" value="1"/>
</dbReference>
<comment type="pathway">
    <text evidence="2 14">Cell wall biogenesis; peptidoglycan biosynthesis.</text>
</comment>
<evidence type="ECO:0000256" key="10">
    <source>
        <dbReference type="ARBA" id="ARBA00022984"/>
    </source>
</evidence>
<keyword evidence="12 14" id="KW-0961">Cell wall biogenesis/degradation</keyword>
<dbReference type="InterPro" id="IPR004101">
    <property type="entry name" value="Mur_ligase_C"/>
</dbReference>
<dbReference type="InterPro" id="IPR013221">
    <property type="entry name" value="Mur_ligase_cen"/>
</dbReference>
<keyword evidence="6 14" id="KW-0132">Cell division</keyword>
<protein>
    <recommendedName>
        <fullName evidence="3 14">UDP-N-acetylmuramate--L-alanine ligase</fullName>
        <ecNumber evidence="3 14">6.3.2.8</ecNumber>
    </recommendedName>
    <alternativeName>
        <fullName evidence="14">UDP-N-acetylmuramoyl-L-alanine synthetase</fullName>
    </alternativeName>
</protein>
<dbReference type="InterPro" id="IPR005758">
    <property type="entry name" value="UDP-N-AcMur_Ala_ligase_MurC"/>
</dbReference>
<evidence type="ECO:0000256" key="1">
    <source>
        <dbReference type="ARBA" id="ARBA00004496"/>
    </source>
</evidence>
<evidence type="ECO:0000256" key="13">
    <source>
        <dbReference type="ARBA" id="ARBA00047833"/>
    </source>
</evidence>
<evidence type="ECO:0000259" key="16">
    <source>
        <dbReference type="Pfam" id="PF02875"/>
    </source>
</evidence>
<dbReference type="AlphaFoldDB" id="A0A5S3PKQ9"/>
<dbReference type="Pfam" id="PF01225">
    <property type="entry name" value="Mur_ligase"/>
    <property type="match status" value="1"/>
</dbReference>
<dbReference type="EC" id="6.3.2.8" evidence="3 14"/>
<keyword evidence="10 14" id="KW-0573">Peptidoglycan synthesis</keyword>
<comment type="caution">
    <text evidence="18">The sequence shown here is derived from an EMBL/GenBank/DDBJ whole genome shotgun (WGS) entry which is preliminary data.</text>
</comment>
<dbReference type="SUPFAM" id="SSF51984">
    <property type="entry name" value="MurCD N-terminal domain"/>
    <property type="match status" value="1"/>
</dbReference>
<dbReference type="GO" id="GO:0008763">
    <property type="term" value="F:UDP-N-acetylmuramate-L-alanine ligase activity"/>
    <property type="evidence" value="ECO:0007669"/>
    <property type="project" value="UniProtKB-UniRule"/>
</dbReference>
<keyword evidence="4 14" id="KW-0963">Cytoplasm</keyword>
<keyword evidence="11 14" id="KW-0131">Cell cycle</keyword>
<dbReference type="GO" id="GO:0071555">
    <property type="term" value="P:cell wall organization"/>
    <property type="evidence" value="ECO:0007669"/>
    <property type="project" value="UniProtKB-KW"/>
</dbReference>
<dbReference type="SUPFAM" id="SSF53623">
    <property type="entry name" value="MurD-like peptide ligases, catalytic domain"/>
    <property type="match status" value="1"/>
</dbReference>
<comment type="similarity">
    <text evidence="14">Belongs to the MurCDEF family.</text>
</comment>
<feature type="domain" description="Mur ligase central" evidence="17">
    <location>
        <begin position="116"/>
        <end position="298"/>
    </location>
</feature>
<dbReference type="GO" id="GO:0005737">
    <property type="term" value="C:cytoplasm"/>
    <property type="evidence" value="ECO:0007669"/>
    <property type="project" value="UniProtKB-SubCell"/>
</dbReference>